<protein>
    <submittedName>
        <fullName evidence="1">Helix-turn-helix domain-containing protein</fullName>
    </submittedName>
</protein>
<evidence type="ECO:0000313" key="2">
    <source>
        <dbReference type="Proteomes" id="UP000192328"/>
    </source>
</evidence>
<sequence length="164" mass="18606">MGRRSTKENKTIWQITREELGLTREKAGELIPGFSPERIEKIENGRTQIQPEDALLLAEYYKAPALVNYYCCNECPIGESHAVRAESKELTQIAVETLNAVNQMSRIKDRLLEIAEDGKVCNDELEDFMKIKTVLDKLSQSVSNLQLWMDEQIAAEQFAGQTNA</sequence>
<organism evidence="1 2">
    <name type="scientific">Aristaeella lactis</name>
    <dbReference type="NCBI Taxonomy" id="3046383"/>
    <lineage>
        <taxon>Bacteria</taxon>
        <taxon>Bacillati</taxon>
        <taxon>Bacillota</taxon>
        <taxon>Clostridia</taxon>
        <taxon>Eubacteriales</taxon>
        <taxon>Aristaeellaceae</taxon>
        <taxon>Aristaeella</taxon>
    </lineage>
</organism>
<accession>A0AC61PPG7</accession>
<comment type="caution">
    <text evidence="1">The sequence shown here is derived from an EMBL/GenBank/DDBJ whole genome shotgun (WGS) entry which is preliminary data.</text>
</comment>
<dbReference type="EMBL" id="FWXZ01000006">
    <property type="protein sequence ID" value="SMC81441.1"/>
    <property type="molecule type" value="Genomic_DNA"/>
</dbReference>
<proteinExistence type="predicted"/>
<name>A0AC61PPG7_9FIRM</name>
<evidence type="ECO:0000313" key="1">
    <source>
        <dbReference type="EMBL" id="SMC81441.1"/>
    </source>
</evidence>
<dbReference type="Proteomes" id="UP000192328">
    <property type="component" value="Unassembled WGS sequence"/>
</dbReference>
<keyword evidence="2" id="KW-1185">Reference proteome</keyword>
<reference evidence="1" key="1">
    <citation type="submission" date="2017-04" db="EMBL/GenBank/DDBJ databases">
        <authorList>
            <person name="Varghese N."/>
            <person name="Submissions S."/>
        </authorList>
    </citation>
    <scope>NUCLEOTIDE SEQUENCE</scope>
    <source>
        <strain evidence="1">WTE2008</strain>
    </source>
</reference>
<gene>
    <name evidence="1" type="ORF">SAMN06297397_2700</name>
</gene>